<evidence type="ECO:0000313" key="3">
    <source>
        <dbReference type="Proteomes" id="UP001550853"/>
    </source>
</evidence>
<proteinExistence type="predicted"/>
<feature type="compositionally biased region" description="Basic and acidic residues" evidence="1">
    <location>
        <begin position="79"/>
        <end position="88"/>
    </location>
</feature>
<evidence type="ECO:0000256" key="1">
    <source>
        <dbReference type="SAM" id="MobiDB-lite"/>
    </source>
</evidence>
<feature type="compositionally biased region" description="Basic and acidic residues" evidence="1">
    <location>
        <begin position="10"/>
        <end position="20"/>
    </location>
</feature>
<reference evidence="2 3" key="1">
    <citation type="submission" date="2024-06" db="EMBL/GenBank/DDBJ databases">
        <title>The Natural Products Discovery Center: Release of the First 8490 Sequenced Strains for Exploring Actinobacteria Biosynthetic Diversity.</title>
        <authorList>
            <person name="Kalkreuter E."/>
            <person name="Kautsar S.A."/>
            <person name="Yang D."/>
            <person name="Bader C.D."/>
            <person name="Teijaro C.N."/>
            <person name="Fluegel L."/>
            <person name="Davis C.M."/>
            <person name="Simpson J.R."/>
            <person name="Lauterbach L."/>
            <person name="Steele A.D."/>
            <person name="Gui C."/>
            <person name="Meng S."/>
            <person name="Li G."/>
            <person name="Viehrig K."/>
            <person name="Ye F."/>
            <person name="Su P."/>
            <person name="Kiefer A.F."/>
            <person name="Nichols A."/>
            <person name="Cepeda A.J."/>
            <person name="Yan W."/>
            <person name="Fan B."/>
            <person name="Jiang Y."/>
            <person name="Adhikari A."/>
            <person name="Zheng C.-J."/>
            <person name="Schuster L."/>
            <person name="Cowan T.M."/>
            <person name="Smanski M.J."/>
            <person name="Chevrette M.G."/>
            <person name="De Carvalho L.P.S."/>
            <person name="Shen B."/>
        </authorList>
    </citation>
    <scope>NUCLEOTIDE SEQUENCE [LARGE SCALE GENOMIC DNA]</scope>
    <source>
        <strain evidence="2 3">NPDC033039</strain>
    </source>
</reference>
<dbReference type="RefSeq" id="WP_157847991.1">
    <property type="nucleotide sequence ID" value="NZ_JBEZVI010000019.1"/>
</dbReference>
<protein>
    <recommendedName>
        <fullName evidence="4">MarR family transcriptional regulator</fullName>
    </recommendedName>
</protein>
<feature type="region of interest" description="Disordered" evidence="1">
    <location>
        <begin position="1"/>
        <end position="20"/>
    </location>
</feature>
<name>A0ABV2Z3Z4_9ACTN</name>
<dbReference type="EMBL" id="JBEZVI010000019">
    <property type="protein sequence ID" value="MEU3712717.1"/>
    <property type="molecule type" value="Genomic_DNA"/>
</dbReference>
<evidence type="ECO:0000313" key="2">
    <source>
        <dbReference type="EMBL" id="MEU3712717.1"/>
    </source>
</evidence>
<sequence>MTDNTLLSRLDAKESGARSRLDQLRTELAQLEELLANLAITRRTVKKLLIDDASAIKHPGAGQQHSAQQTKEGPPDTTGTRDHEDASRLHSVSSEQQPEETDLPKSGPRPLGPVSAKIRVLVLSADRPMTAKDVTQALGRDSEKRTNVESVRAALGKLTANGHLVKVGPGLFSGRHESRKGAA</sequence>
<evidence type="ECO:0008006" key="4">
    <source>
        <dbReference type="Google" id="ProtNLM"/>
    </source>
</evidence>
<dbReference type="Proteomes" id="UP001550853">
    <property type="component" value="Unassembled WGS sequence"/>
</dbReference>
<feature type="region of interest" description="Disordered" evidence="1">
    <location>
        <begin position="58"/>
        <end position="113"/>
    </location>
</feature>
<organism evidence="2 3">
    <name type="scientific">Streptomyces catenulae</name>
    <dbReference type="NCBI Taxonomy" id="66875"/>
    <lineage>
        <taxon>Bacteria</taxon>
        <taxon>Bacillati</taxon>
        <taxon>Actinomycetota</taxon>
        <taxon>Actinomycetes</taxon>
        <taxon>Kitasatosporales</taxon>
        <taxon>Streptomycetaceae</taxon>
        <taxon>Streptomyces</taxon>
    </lineage>
</organism>
<comment type="caution">
    <text evidence="2">The sequence shown here is derived from an EMBL/GenBank/DDBJ whole genome shotgun (WGS) entry which is preliminary data.</text>
</comment>
<keyword evidence="3" id="KW-1185">Reference proteome</keyword>
<gene>
    <name evidence="2" type="ORF">AB0E61_21805</name>
</gene>
<accession>A0ABV2Z3Z4</accession>